<feature type="compositionally biased region" description="Basic and acidic residues" evidence="1">
    <location>
        <begin position="747"/>
        <end position="764"/>
    </location>
</feature>
<evidence type="ECO:0000313" key="2">
    <source>
        <dbReference type="EMBL" id="RMX56842.1"/>
    </source>
</evidence>
<accession>A0A3M6UT41</accession>
<reference evidence="2 3" key="1">
    <citation type="journal article" date="2018" name="Sci. Rep.">
        <title>Comparative analysis of the Pocillopora damicornis genome highlights role of immune system in coral evolution.</title>
        <authorList>
            <person name="Cunning R."/>
            <person name="Bay R.A."/>
            <person name="Gillette P."/>
            <person name="Baker A.C."/>
            <person name="Traylor-Knowles N."/>
        </authorList>
    </citation>
    <scope>NUCLEOTIDE SEQUENCE [LARGE SCALE GENOMIC DNA]</scope>
    <source>
        <strain evidence="2">RSMAS</strain>
        <tissue evidence="2">Whole animal</tissue>
    </source>
</reference>
<dbReference type="Proteomes" id="UP000275408">
    <property type="component" value="Unassembled WGS sequence"/>
</dbReference>
<protein>
    <submittedName>
        <fullName evidence="2">Uncharacterized protein</fullName>
    </submittedName>
</protein>
<feature type="region of interest" description="Disordered" evidence="1">
    <location>
        <begin position="449"/>
        <end position="468"/>
    </location>
</feature>
<keyword evidence="3" id="KW-1185">Reference proteome</keyword>
<feature type="region of interest" description="Disordered" evidence="1">
    <location>
        <begin position="333"/>
        <end position="357"/>
    </location>
</feature>
<feature type="compositionally biased region" description="Polar residues" evidence="1">
    <location>
        <begin position="183"/>
        <end position="201"/>
    </location>
</feature>
<feature type="compositionally biased region" description="Polar residues" evidence="1">
    <location>
        <begin position="860"/>
        <end position="870"/>
    </location>
</feature>
<feature type="compositionally biased region" description="Polar residues" evidence="1">
    <location>
        <begin position="449"/>
        <end position="464"/>
    </location>
</feature>
<gene>
    <name evidence="2" type="ORF">pdam_00006305</name>
</gene>
<feature type="region of interest" description="Disordered" evidence="1">
    <location>
        <begin position="168"/>
        <end position="254"/>
    </location>
</feature>
<feature type="region of interest" description="Disordered" evidence="1">
    <location>
        <begin position="844"/>
        <end position="870"/>
    </location>
</feature>
<feature type="compositionally biased region" description="Polar residues" evidence="1">
    <location>
        <begin position="1160"/>
        <end position="1172"/>
    </location>
</feature>
<proteinExistence type="predicted"/>
<comment type="caution">
    <text evidence="2">The sequence shown here is derived from an EMBL/GenBank/DDBJ whole genome shotgun (WGS) entry which is preliminary data.</text>
</comment>
<feature type="region of interest" description="Disordered" evidence="1">
    <location>
        <begin position="525"/>
        <end position="555"/>
    </location>
</feature>
<dbReference type="AlphaFoldDB" id="A0A3M6UT41"/>
<feature type="compositionally biased region" description="Low complexity" evidence="1">
    <location>
        <begin position="844"/>
        <end position="859"/>
    </location>
</feature>
<dbReference type="OrthoDB" id="5970752at2759"/>
<feature type="region of interest" description="Disordered" evidence="1">
    <location>
        <begin position="1160"/>
        <end position="1182"/>
    </location>
</feature>
<evidence type="ECO:0000256" key="1">
    <source>
        <dbReference type="SAM" id="MobiDB-lite"/>
    </source>
</evidence>
<dbReference type="EMBL" id="RCHS01000788">
    <property type="protein sequence ID" value="RMX56842.1"/>
    <property type="molecule type" value="Genomic_DNA"/>
</dbReference>
<feature type="region of interest" description="Disordered" evidence="1">
    <location>
        <begin position="738"/>
        <end position="774"/>
    </location>
</feature>
<sequence length="1245" mass="136500">MSCRGLRICKYHMGETCQRRGTTRKEFLARKSTGLKVRNVLELGGKFVSTFNHFAKMQKENSKEVPLRLVLQGPVENEEVLPTCIVKQENDSTDNTGQLASPTFELPLKYHMIHGEDGTNVPLMKRVKLENDDSSFLENEVSLSCSSKTSLFNIVSEVAQWLENKTTTPSFDSNKDSGLGIANNRNPLVQNDSKSLESTGGQLEDLSRSIKVNEGTTGHEDFESPLTTINSYNDADKSGLPSGELGQAVTTTPTPRTIKSLNSGVHEGFAFDHVLLPKVVSVRSVLSTSSSPAAELIPNLQQTSSPIPHGKAFPDQRTAEVICCDEEEAADAHQLSADASVTSNDSLPENSNTKVQSPKHNDLLLTFTQEDGKKDMFLVIKDEVFAVQRFYYRGESYLIHTDSKGKKTVLAKAQREKDAGSQSKSGVLASVGETVLIQRGKTRYISSSAMRQSRNMPCQENSTQKSREVRWTIHPALRRSSVQTSQTNARETVYIPTKANESHPVSSSTKVPNKPPLIHINRKSAESSEYVCGPQGEPEKSPAGQLRLPAQASEERQNSLINGLLQNLNADNRSRAHFPSRAVNAPSDRWFNQPSNVNRDIVTRIDLSCDEEIVNGPNLRCNSGTQSTLGHGRKGYLTTETIDRGLLALDKRTRTPSVGNERTVDSRCESLKCITDNFASNEKPVQQTLTNPLGFSDSSSREIEATRYSYDAINKRPNKSALNGRYQQMRNVTQRLGSAVSLSQENAESHTIRNKNTDRSDQRTHPNQSNFYNGCLPLLQPRSTVPDRSFDSLQGNFRSRAYGVAKGKSKILEILESWKRRRQSNVSNKDCQVLRQLLNRTHQSVSSVQNNSQVNKSQSATTAGKNTQGICKASSTKSVTPIITQVSYGLSANSKAGGFLLPKKSATALVINQGRPIYVDATNSIIDEGWRLGNVGQRFLNVGNTVSGLNSNISGNVTISQPVSLGSSVSQNEVRQMNSGLTLGQQLSNSTTSSTTSSLTTDQRLDTSLAQFSASKLDEHRIVNNILKPVNTSILGTETAVISGGKQSYICEGTSNAAKLRAITKGRVIDEPREFVKPGVVAKAGEAAKRHEVIEIADSPPSSDSTNSNCNVTTDCEIKETECTIVGEPSSSIAQLQSCVEQLPPLAGKANKAANELQTCNPSIAPHSTNQKKAGKGAPRLKEEEAAKIRNEALRDELVKKINNTRERFEQEEIEWKKSRLSRLKMVLMRKLAKLPGSDIIVDDE</sequence>
<name>A0A3M6UT41_POCDA</name>
<evidence type="ECO:0000313" key="3">
    <source>
        <dbReference type="Proteomes" id="UP000275408"/>
    </source>
</evidence>
<organism evidence="2 3">
    <name type="scientific">Pocillopora damicornis</name>
    <name type="common">Cauliflower coral</name>
    <name type="synonym">Millepora damicornis</name>
    <dbReference type="NCBI Taxonomy" id="46731"/>
    <lineage>
        <taxon>Eukaryota</taxon>
        <taxon>Metazoa</taxon>
        <taxon>Cnidaria</taxon>
        <taxon>Anthozoa</taxon>
        <taxon>Hexacorallia</taxon>
        <taxon>Scleractinia</taxon>
        <taxon>Astrocoeniina</taxon>
        <taxon>Pocilloporidae</taxon>
        <taxon>Pocillopora</taxon>
    </lineage>
</organism>
<feature type="compositionally biased region" description="Polar residues" evidence="1">
    <location>
        <begin position="337"/>
        <end position="357"/>
    </location>
</feature>